<sequence>MTEAAPQDSVNELPLAERLAKNPDGILEQIAKSYAVSTLDVVRHLSPDRCTIVGADKFTAVMQDITAWGEILFIVHTNDIVCECAGMLPPGTFGRGYYNLHGDSPIGGHIRVENCARIAFVSRPFMGRESRSVQFFNEAGEAMFKIFVRRDKDRNLLPEQAEKFEALRRRVTNSGAEQ</sequence>
<reference evidence="2" key="1">
    <citation type="submission" date="2015-02" db="EMBL/GenBank/DDBJ databases">
        <authorList>
            <person name="Chooi Y.-H."/>
        </authorList>
    </citation>
    <scope>NUCLEOTIDE SEQUENCE [LARGE SCALE GENOMIC DNA]</scope>
    <source>
        <strain evidence="2">strain Y</strain>
    </source>
</reference>
<accession>A0A0D6JFA2</accession>
<dbReference type="InterPro" id="IPR010413">
    <property type="entry name" value="HutX-like"/>
</dbReference>
<organism evidence="1 2">
    <name type="scientific">Candidatus Filomicrobium marinum</name>
    <dbReference type="NCBI Taxonomy" id="1608628"/>
    <lineage>
        <taxon>Bacteria</taxon>
        <taxon>Pseudomonadati</taxon>
        <taxon>Pseudomonadota</taxon>
        <taxon>Alphaproteobacteria</taxon>
        <taxon>Hyphomicrobiales</taxon>
        <taxon>Hyphomicrobiaceae</taxon>
        <taxon>Filomicrobium</taxon>
    </lineage>
</organism>
<protein>
    <recommendedName>
        <fullName evidence="3">Heme utilization protein HuvX</fullName>
    </recommendedName>
</protein>
<dbReference type="KEGG" id="fiy:BN1229_v1_2127"/>
<dbReference type="Pfam" id="PF06228">
    <property type="entry name" value="ChuX_HutX"/>
    <property type="match status" value="1"/>
</dbReference>
<name>A0A0D6JFA2_9HYPH</name>
<evidence type="ECO:0000313" key="1">
    <source>
        <dbReference type="EMBL" id="CPR19358.1"/>
    </source>
</evidence>
<dbReference type="EMBL" id="LN829119">
    <property type="protein sequence ID" value="CPR19358.1"/>
    <property type="molecule type" value="Genomic_DNA"/>
</dbReference>
<dbReference type="CDD" id="cd16829">
    <property type="entry name" value="ChuX_HutX-like"/>
    <property type="match status" value="1"/>
</dbReference>
<proteinExistence type="predicted"/>
<dbReference type="KEGG" id="fil:BN1229_v1_2127"/>
<evidence type="ECO:0008006" key="3">
    <source>
        <dbReference type="Google" id="ProtNLM"/>
    </source>
</evidence>
<dbReference type="Gene3D" id="3.40.1570.10">
    <property type="entry name" value="HemS/ChuS/ChuX like domains"/>
    <property type="match status" value="1"/>
</dbReference>
<dbReference type="AlphaFoldDB" id="A0A0D6JFA2"/>
<dbReference type="Proteomes" id="UP000033187">
    <property type="component" value="Chromosome 1"/>
</dbReference>
<dbReference type="InterPro" id="IPR053733">
    <property type="entry name" value="Heme_Transport_Util_sf"/>
</dbReference>
<keyword evidence="2" id="KW-1185">Reference proteome</keyword>
<gene>
    <name evidence="1" type="ORF">YBN1229_v1_2127</name>
</gene>
<dbReference type="NCBIfam" id="TIGR04108">
    <property type="entry name" value="HutX"/>
    <property type="match status" value="1"/>
</dbReference>
<dbReference type="OrthoDB" id="8781266at2"/>
<evidence type="ECO:0000313" key="2">
    <source>
        <dbReference type="Proteomes" id="UP000033187"/>
    </source>
</evidence>
<dbReference type="RefSeq" id="WP_046478167.1">
    <property type="nucleotide sequence ID" value="NZ_LN829118.1"/>
</dbReference>
<dbReference type="PIRSF" id="PIRSF030840">
    <property type="entry name" value="DUF1008"/>
    <property type="match status" value="1"/>
</dbReference>
<dbReference type="SUPFAM" id="SSF144064">
    <property type="entry name" value="Heme iron utilization protein-like"/>
    <property type="match status" value="1"/>
</dbReference>